<accession>A0A0M4FKN3</accession>
<proteinExistence type="predicted"/>
<sequence length="326" mass="38084">MIIKERKYPISIQKLEAILRRLPKKPSFSSKRALIEEELLKQKAGYYGEQSLDYHLRFLPDKKYFILQDLRLANKYGFFQIDTLILSQSFLVILEIKNIKGTIYFDDNFNQLIRSSDGKEEGFLDPLLQIRRQQSELMHWLSNDFKNFPEIPIETFVVISNPSTIIKSTTNNTFLKETVMHGTLLPQKITDLGKKHPPKIIPMKQLKELAHKLKKMHVVSNPDLLKRFDIKKSELVKGVYCPKCHSLPMLRKNKAWLCKSCSYSLRDAHIESLKDYALLIGPTITNRQLRDFLYLSSRTTSVYFLKSMNLKHSGNTKGRVYELHFS</sequence>
<reference evidence="3" key="1">
    <citation type="submission" date="2015-08" db="EMBL/GenBank/DDBJ databases">
        <title>Genome sequencing project for genomic taxonomy and phylogenomics of Bacillus-like bacteria.</title>
        <authorList>
            <person name="Liu B."/>
            <person name="Wang J."/>
            <person name="Zhu Y."/>
            <person name="Liu G."/>
            <person name="Chen Q."/>
            <person name="Chen Z."/>
            <person name="Lan J."/>
            <person name="Che J."/>
            <person name="Ge C."/>
            <person name="Shi H."/>
            <person name="Pan Z."/>
            <person name="Liu X."/>
        </authorList>
    </citation>
    <scope>NUCLEOTIDE SEQUENCE [LARGE SCALE GENOMIC DNA]</scope>
    <source>
        <strain evidence="3">FJAT-4402</strain>
    </source>
</reference>
<reference evidence="2 3" key="2">
    <citation type="journal article" date="2016" name="Int. J. Syst. Evol. Microbiol.">
        <title>Bacillus gobiensis sp. nov., isolated from a soil sample.</title>
        <authorList>
            <person name="Liu B."/>
            <person name="Liu G.H."/>
            <person name="Cetin S."/>
            <person name="Schumann P."/>
            <person name="Pan Z.Z."/>
            <person name="Chen Q.Q."/>
        </authorList>
    </citation>
    <scope>NUCLEOTIDE SEQUENCE [LARGE SCALE GENOMIC DNA]</scope>
    <source>
        <strain evidence="2 3">FJAT-4402</strain>
    </source>
</reference>
<dbReference type="EMBL" id="CP012600">
    <property type="protein sequence ID" value="ALC83974.1"/>
    <property type="molecule type" value="Genomic_DNA"/>
</dbReference>
<protein>
    <recommendedName>
        <fullName evidence="1">NERD domain-containing protein</fullName>
    </recommendedName>
</protein>
<dbReference type="Proteomes" id="UP000067625">
    <property type="component" value="Chromosome"/>
</dbReference>
<evidence type="ECO:0000259" key="1">
    <source>
        <dbReference type="PROSITE" id="PS50965"/>
    </source>
</evidence>
<dbReference type="PROSITE" id="PS50965">
    <property type="entry name" value="NERD"/>
    <property type="match status" value="1"/>
</dbReference>
<name>A0A0M4FKN3_9BACI</name>
<feature type="domain" description="NERD" evidence="1">
    <location>
        <begin position="44"/>
        <end position="160"/>
    </location>
</feature>
<dbReference type="InterPro" id="IPR011528">
    <property type="entry name" value="NERD"/>
</dbReference>
<organism evidence="2 3">
    <name type="scientific">Bacillus gobiensis</name>
    <dbReference type="NCBI Taxonomy" id="1441095"/>
    <lineage>
        <taxon>Bacteria</taxon>
        <taxon>Bacillati</taxon>
        <taxon>Bacillota</taxon>
        <taxon>Bacilli</taxon>
        <taxon>Bacillales</taxon>
        <taxon>Bacillaceae</taxon>
        <taxon>Bacillus</taxon>
    </lineage>
</organism>
<evidence type="ECO:0000313" key="3">
    <source>
        <dbReference type="Proteomes" id="UP000067625"/>
    </source>
</evidence>
<dbReference type="AlphaFoldDB" id="A0A0M4FKN3"/>
<dbReference type="OrthoDB" id="569879at2"/>
<keyword evidence="3" id="KW-1185">Reference proteome</keyword>
<dbReference type="PATRIC" id="fig|1441095.3.peg.5000"/>
<dbReference type="Pfam" id="PF08378">
    <property type="entry name" value="NERD"/>
    <property type="match status" value="1"/>
</dbReference>
<dbReference type="RefSeq" id="WP_053605863.1">
    <property type="nucleotide sequence ID" value="NZ_CP012600.1"/>
</dbReference>
<evidence type="ECO:0000313" key="2">
    <source>
        <dbReference type="EMBL" id="ALC83974.1"/>
    </source>
</evidence>
<gene>
    <name evidence="2" type="ORF">AM592_22600</name>
</gene>
<dbReference type="STRING" id="1441095.AM592_22600"/>